<dbReference type="Gene3D" id="2.40.420.20">
    <property type="match status" value="1"/>
</dbReference>
<evidence type="ECO:0000259" key="3">
    <source>
        <dbReference type="Pfam" id="PF25917"/>
    </source>
</evidence>
<gene>
    <name evidence="6" type="ORF">RJG54_11885</name>
</gene>
<dbReference type="InterPro" id="IPR058637">
    <property type="entry name" value="YknX-like_C"/>
</dbReference>
<sequence>MRKNKFYISYILISIFAGVLFLGCSSDGKKGQSMAELPPLKVSTYEIKSNDIEVSMEYPAKIKSIQQVNVVARVNGILEKKYFTEGSFVKEGEILYQIDSTRYEALMQEALADVEVKTATLKQATREWERVKTLFEQDSTSQKERDSALSAFEMAQASLKASQANLKKTQIDLGYTKVKAPISGLTSLNIQDIGSYVGSSAESINLITITQINPIYVEFSIPDIELFKKRFILNNISQTKLPVTINFTDGFEYEQKGTLDFIDSFVDNETSTVKARAIFTNPKNNLIPGLFVRVKIDGLVYKNAINIPQSSLLQDATGTFVYIVKENQAIKVPVKIGNIVKDSYIIDSGLNVGDVVITNNLTKLKPGSSIDLTSKE</sequence>
<dbReference type="PANTHER" id="PTHR30158">
    <property type="entry name" value="ACRA/E-RELATED COMPONENT OF DRUG EFFLUX TRANSPORTER"/>
    <property type="match status" value="1"/>
</dbReference>
<name>A0AA96CYP2_9BACT</name>
<dbReference type="InterPro" id="IPR058625">
    <property type="entry name" value="MdtA-like_BSH"/>
</dbReference>
<feature type="domain" description="Multidrug resistance protein MdtA-like beta-barrel" evidence="4">
    <location>
        <begin position="214"/>
        <end position="297"/>
    </location>
</feature>
<dbReference type="GO" id="GO:0005886">
    <property type="term" value="C:plasma membrane"/>
    <property type="evidence" value="ECO:0007669"/>
    <property type="project" value="TreeGrafter"/>
</dbReference>
<feature type="domain" description="Multidrug resistance protein MdtA-like alpha-helical hairpin" evidence="2">
    <location>
        <begin position="110"/>
        <end position="176"/>
    </location>
</feature>
<dbReference type="PROSITE" id="PS51257">
    <property type="entry name" value="PROKAR_LIPOPROTEIN"/>
    <property type="match status" value="1"/>
</dbReference>
<evidence type="ECO:0000259" key="4">
    <source>
        <dbReference type="Pfam" id="PF25944"/>
    </source>
</evidence>
<accession>A0AA96CYP2</accession>
<dbReference type="GO" id="GO:0046677">
    <property type="term" value="P:response to antibiotic"/>
    <property type="evidence" value="ECO:0007669"/>
    <property type="project" value="TreeGrafter"/>
</dbReference>
<feature type="domain" description="YknX-like C-terminal permuted SH3-like" evidence="5">
    <location>
        <begin position="304"/>
        <end position="370"/>
    </location>
</feature>
<dbReference type="GO" id="GO:0030313">
    <property type="term" value="C:cell envelope"/>
    <property type="evidence" value="ECO:0007669"/>
    <property type="project" value="UniProtKB-SubCell"/>
</dbReference>
<dbReference type="SUPFAM" id="SSF111369">
    <property type="entry name" value="HlyD-like secretion proteins"/>
    <property type="match status" value="1"/>
</dbReference>
<dbReference type="Pfam" id="PF25989">
    <property type="entry name" value="YknX_C"/>
    <property type="match status" value="1"/>
</dbReference>
<dbReference type="AlphaFoldDB" id="A0AA96CYP2"/>
<dbReference type="Pfam" id="PF25944">
    <property type="entry name" value="Beta-barrel_RND"/>
    <property type="match status" value="1"/>
</dbReference>
<dbReference type="GO" id="GO:0022857">
    <property type="term" value="F:transmembrane transporter activity"/>
    <property type="evidence" value="ECO:0007669"/>
    <property type="project" value="InterPro"/>
</dbReference>
<dbReference type="InterPro" id="IPR058626">
    <property type="entry name" value="MdtA-like_b-barrel"/>
</dbReference>
<protein>
    <submittedName>
        <fullName evidence="6">Efflux RND transporter periplasmic adaptor subunit</fullName>
    </submittedName>
</protein>
<dbReference type="Gene3D" id="1.10.287.470">
    <property type="entry name" value="Helix hairpin bin"/>
    <property type="match status" value="1"/>
</dbReference>
<organism evidence="6">
    <name type="scientific">Arcobacter sp. AZ-2023</name>
    <dbReference type="NCBI Taxonomy" id="3074453"/>
    <lineage>
        <taxon>Bacteria</taxon>
        <taxon>Pseudomonadati</taxon>
        <taxon>Campylobacterota</taxon>
        <taxon>Epsilonproteobacteria</taxon>
        <taxon>Campylobacterales</taxon>
        <taxon>Arcobacteraceae</taxon>
        <taxon>Arcobacter</taxon>
    </lineage>
</organism>
<dbReference type="Pfam" id="PF25876">
    <property type="entry name" value="HH_MFP_RND"/>
    <property type="match status" value="1"/>
</dbReference>
<dbReference type="Gene3D" id="2.40.30.170">
    <property type="match status" value="1"/>
</dbReference>
<dbReference type="Gene3D" id="2.40.50.100">
    <property type="match status" value="1"/>
</dbReference>
<dbReference type="InterPro" id="IPR006143">
    <property type="entry name" value="RND_pump_MFP"/>
</dbReference>
<dbReference type="NCBIfam" id="TIGR01730">
    <property type="entry name" value="RND_mfp"/>
    <property type="match status" value="1"/>
</dbReference>
<evidence type="ECO:0000259" key="5">
    <source>
        <dbReference type="Pfam" id="PF25989"/>
    </source>
</evidence>
<evidence type="ECO:0000256" key="1">
    <source>
        <dbReference type="ARBA" id="ARBA00009477"/>
    </source>
</evidence>
<reference evidence="6" key="1">
    <citation type="submission" date="2023-09" db="EMBL/GenBank/DDBJ databases">
        <title>Arcobacter tbilisiensis sp. nov. isolated from chicken meat in Tbilisi, Georgia.</title>
        <authorList>
            <person name="Matthias R."/>
            <person name="Zautner A.E."/>
        </authorList>
    </citation>
    <scope>NUCLEOTIDE SEQUENCE</scope>
    <source>
        <strain evidence="6">LEO 107</strain>
        <plasmid evidence="6">p133_LEO_107</plasmid>
    </source>
</reference>
<dbReference type="Pfam" id="PF25917">
    <property type="entry name" value="BSH_RND"/>
    <property type="match status" value="1"/>
</dbReference>
<dbReference type="InterPro" id="IPR058624">
    <property type="entry name" value="MdtA-like_HH"/>
</dbReference>
<evidence type="ECO:0000313" key="6">
    <source>
        <dbReference type="EMBL" id="WNL18057.1"/>
    </source>
</evidence>
<dbReference type="EMBL" id="CP134847">
    <property type="protein sequence ID" value="WNL18057.1"/>
    <property type="molecule type" value="Genomic_DNA"/>
</dbReference>
<proteinExistence type="inferred from homology"/>
<geneLocation type="plasmid" evidence="6">
    <name>p133_LEO_107</name>
</geneLocation>
<comment type="similarity">
    <text evidence="1">Belongs to the membrane fusion protein (MFP) (TC 8.A.1) family.</text>
</comment>
<feature type="domain" description="Multidrug resistance protein MdtA-like barrel-sandwich hybrid" evidence="3">
    <location>
        <begin position="67"/>
        <end position="207"/>
    </location>
</feature>
<keyword evidence="6" id="KW-0614">Plasmid</keyword>
<evidence type="ECO:0000259" key="2">
    <source>
        <dbReference type="Pfam" id="PF25876"/>
    </source>
</evidence>